<dbReference type="Proteomes" id="UP000824120">
    <property type="component" value="Chromosome 10"/>
</dbReference>
<evidence type="ECO:0000313" key="2">
    <source>
        <dbReference type="Proteomes" id="UP000824120"/>
    </source>
</evidence>
<protein>
    <submittedName>
        <fullName evidence="1">Uncharacterized protein</fullName>
    </submittedName>
</protein>
<reference evidence="1 2" key="1">
    <citation type="submission" date="2020-09" db="EMBL/GenBank/DDBJ databases">
        <title>De no assembly of potato wild relative species, Solanum commersonii.</title>
        <authorList>
            <person name="Cho K."/>
        </authorList>
    </citation>
    <scope>NUCLEOTIDE SEQUENCE [LARGE SCALE GENOMIC DNA]</scope>
    <source>
        <strain evidence="1">LZ3.2</strain>
        <tissue evidence="1">Leaf</tissue>
    </source>
</reference>
<keyword evidence="2" id="KW-1185">Reference proteome</keyword>
<evidence type="ECO:0000313" key="1">
    <source>
        <dbReference type="EMBL" id="KAG5581431.1"/>
    </source>
</evidence>
<comment type="caution">
    <text evidence="1">The sequence shown here is derived from an EMBL/GenBank/DDBJ whole genome shotgun (WGS) entry which is preliminary data.</text>
</comment>
<organism evidence="1 2">
    <name type="scientific">Solanum commersonii</name>
    <name type="common">Commerson's wild potato</name>
    <name type="synonym">Commerson's nightshade</name>
    <dbReference type="NCBI Taxonomy" id="4109"/>
    <lineage>
        <taxon>Eukaryota</taxon>
        <taxon>Viridiplantae</taxon>
        <taxon>Streptophyta</taxon>
        <taxon>Embryophyta</taxon>
        <taxon>Tracheophyta</taxon>
        <taxon>Spermatophyta</taxon>
        <taxon>Magnoliopsida</taxon>
        <taxon>eudicotyledons</taxon>
        <taxon>Gunneridae</taxon>
        <taxon>Pentapetalae</taxon>
        <taxon>asterids</taxon>
        <taxon>lamiids</taxon>
        <taxon>Solanales</taxon>
        <taxon>Solanaceae</taxon>
        <taxon>Solanoideae</taxon>
        <taxon>Solaneae</taxon>
        <taxon>Solanum</taxon>
    </lineage>
</organism>
<dbReference type="EMBL" id="JACXVP010000010">
    <property type="protein sequence ID" value="KAG5581431.1"/>
    <property type="molecule type" value="Genomic_DNA"/>
</dbReference>
<sequence length="33" mass="3976">MSGRKKMSWIRMYGWRKGPNELLMTFISTSLRI</sequence>
<name>A0A9J5X172_SOLCO</name>
<gene>
    <name evidence="1" type="ORF">H5410_052058</name>
</gene>
<proteinExistence type="predicted"/>
<accession>A0A9J5X172</accession>
<dbReference type="AlphaFoldDB" id="A0A9J5X172"/>